<feature type="domain" description="Thiamine phosphate synthase/TenI" evidence="13">
    <location>
        <begin position="11"/>
        <end position="190"/>
    </location>
</feature>
<evidence type="ECO:0000256" key="12">
    <source>
        <dbReference type="SAM" id="MobiDB-lite"/>
    </source>
</evidence>
<evidence type="ECO:0000256" key="6">
    <source>
        <dbReference type="ARBA" id="ARBA00047334"/>
    </source>
</evidence>
<keyword evidence="5 9" id="KW-0784">Thiamine biosynthesis</keyword>
<feature type="binding site" evidence="9">
    <location>
        <begin position="139"/>
        <end position="141"/>
    </location>
    <ligand>
        <name>2-[(2R,5Z)-2-carboxy-4-methylthiazol-5(2H)-ylidene]ethyl phosphate</name>
        <dbReference type="ChEBI" id="CHEBI:62899"/>
    </ligand>
</feature>
<dbReference type="Gene3D" id="3.20.20.70">
    <property type="entry name" value="Aldolase class I"/>
    <property type="match status" value="1"/>
</dbReference>
<feature type="binding site" evidence="9">
    <location>
        <begin position="41"/>
        <end position="45"/>
    </location>
    <ligand>
        <name>4-amino-2-methyl-5-(diphosphooxymethyl)pyrimidine</name>
        <dbReference type="ChEBI" id="CHEBI:57841"/>
    </ligand>
</feature>
<gene>
    <name evidence="9 14" type="primary">thiE</name>
    <name evidence="14" type="ORF">QWI16_14650</name>
</gene>
<feature type="binding site" evidence="9">
    <location>
        <position position="93"/>
    </location>
    <ligand>
        <name>Mg(2+)</name>
        <dbReference type="ChEBI" id="CHEBI:18420"/>
    </ligand>
</feature>
<evidence type="ECO:0000256" key="3">
    <source>
        <dbReference type="ARBA" id="ARBA00022723"/>
    </source>
</evidence>
<evidence type="ECO:0000256" key="9">
    <source>
        <dbReference type="HAMAP-Rule" id="MF_00097"/>
    </source>
</evidence>
<comment type="function">
    <text evidence="9">Condenses 4-methyl-5-(beta-hydroxyethyl)thiazole monophosphate (THZ-P) and 2-methyl-4-amino-5-hydroxymethyl pyrimidine pyrophosphate (HMP-PP) to form thiamine monophosphate (TMP).</text>
</comment>
<dbReference type="InterPro" id="IPR036206">
    <property type="entry name" value="ThiamineP_synth_sf"/>
</dbReference>
<comment type="catalytic activity">
    <reaction evidence="8 9 10">
        <text>2-[(2R,5Z)-2-carboxy-4-methylthiazol-5(2H)-ylidene]ethyl phosphate + 4-amino-2-methyl-5-(diphosphooxymethyl)pyrimidine + 2 H(+) = thiamine phosphate + CO2 + diphosphate</text>
        <dbReference type="Rhea" id="RHEA:47844"/>
        <dbReference type="ChEBI" id="CHEBI:15378"/>
        <dbReference type="ChEBI" id="CHEBI:16526"/>
        <dbReference type="ChEBI" id="CHEBI:33019"/>
        <dbReference type="ChEBI" id="CHEBI:37575"/>
        <dbReference type="ChEBI" id="CHEBI:57841"/>
        <dbReference type="ChEBI" id="CHEBI:62899"/>
        <dbReference type="EC" id="2.5.1.3"/>
    </reaction>
</comment>
<dbReference type="EC" id="2.5.1.3" evidence="9"/>
<keyword evidence="4 9" id="KW-0460">Magnesium</keyword>
<dbReference type="PANTHER" id="PTHR20857:SF15">
    <property type="entry name" value="THIAMINE-PHOSPHATE SYNTHASE"/>
    <property type="match status" value="1"/>
</dbReference>
<evidence type="ECO:0000259" key="13">
    <source>
        <dbReference type="Pfam" id="PF02581"/>
    </source>
</evidence>
<comment type="cofactor">
    <cofactor evidence="9">
        <name>Mg(2+)</name>
        <dbReference type="ChEBI" id="CHEBI:18420"/>
    </cofactor>
    <text evidence="9">Binds 1 Mg(2+) ion per subunit.</text>
</comment>
<evidence type="ECO:0000256" key="5">
    <source>
        <dbReference type="ARBA" id="ARBA00022977"/>
    </source>
</evidence>
<dbReference type="GO" id="GO:0004789">
    <property type="term" value="F:thiamine-phosphate diphosphorylase activity"/>
    <property type="evidence" value="ECO:0007669"/>
    <property type="project" value="UniProtKB-EC"/>
</dbReference>
<protein>
    <recommendedName>
        <fullName evidence="9">Thiamine-phosphate synthase</fullName>
        <shortName evidence="9">TP synthase</shortName>
        <shortName evidence="9">TPS</shortName>
        <ecNumber evidence="9">2.5.1.3</ecNumber>
    </recommendedName>
    <alternativeName>
        <fullName evidence="9">Thiamine-phosphate pyrophosphorylase</fullName>
        <shortName evidence="9">TMP pyrophosphorylase</shortName>
        <shortName evidence="9">TMP-PPase</shortName>
    </alternativeName>
</protein>
<keyword evidence="15" id="KW-1185">Reference proteome</keyword>
<comment type="similarity">
    <text evidence="9 10">Belongs to the thiamine-phosphate synthase family.</text>
</comment>
<evidence type="ECO:0000256" key="2">
    <source>
        <dbReference type="ARBA" id="ARBA00022679"/>
    </source>
</evidence>
<dbReference type="EMBL" id="JAULRT010000060">
    <property type="protein sequence ID" value="MDO3383419.1"/>
    <property type="molecule type" value="Genomic_DNA"/>
</dbReference>
<comment type="catalytic activity">
    <reaction evidence="7 9 10">
        <text>2-(2-carboxy-4-methylthiazol-5-yl)ethyl phosphate + 4-amino-2-methyl-5-(diphosphooxymethyl)pyrimidine + 2 H(+) = thiamine phosphate + CO2 + diphosphate</text>
        <dbReference type="Rhea" id="RHEA:47848"/>
        <dbReference type="ChEBI" id="CHEBI:15378"/>
        <dbReference type="ChEBI" id="CHEBI:16526"/>
        <dbReference type="ChEBI" id="CHEBI:33019"/>
        <dbReference type="ChEBI" id="CHEBI:37575"/>
        <dbReference type="ChEBI" id="CHEBI:57841"/>
        <dbReference type="ChEBI" id="CHEBI:62890"/>
        <dbReference type="EC" id="2.5.1.3"/>
    </reaction>
</comment>
<evidence type="ECO:0000256" key="1">
    <source>
        <dbReference type="ARBA" id="ARBA00005165"/>
    </source>
</evidence>
<feature type="binding site" evidence="9">
    <location>
        <position position="74"/>
    </location>
    <ligand>
        <name>Mg(2+)</name>
        <dbReference type="ChEBI" id="CHEBI:18420"/>
    </ligand>
</feature>
<feature type="binding site" evidence="9">
    <location>
        <position position="142"/>
    </location>
    <ligand>
        <name>4-amino-2-methyl-5-(diphosphooxymethyl)pyrimidine</name>
        <dbReference type="ChEBI" id="CHEBI:57841"/>
    </ligand>
</feature>
<comment type="pathway">
    <text evidence="1 9 11">Cofactor biosynthesis; thiamine diphosphate biosynthesis; thiamine phosphate from 4-amino-2-methyl-5-diphosphomethylpyrimidine and 4-methyl-5-(2-phosphoethyl)-thiazole: step 1/1.</text>
</comment>
<dbReference type="Pfam" id="PF02581">
    <property type="entry name" value="TMP-TENI"/>
    <property type="match status" value="1"/>
</dbReference>
<organism evidence="14 15">
    <name type="scientific">Gilvimarinus algae</name>
    <dbReference type="NCBI Taxonomy" id="3058037"/>
    <lineage>
        <taxon>Bacteria</taxon>
        <taxon>Pseudomonadati</taxon>
        <taxon>Pseudomonadota</taxon>
        <taxon>Gammaproteobacteria</taxon>
        <taxon>Cellvibrionales</taxon>
        <taxon>Cellvibrionaceae</taxon>
        <taxon>Gilvimarinus</taxon>
    </lineage>
</organism>
<evidence type="ECO:0000313" key="15">
    <source>
        <dbReference type="Proteomes" id="UP001168380"/>
    </source>
</evidence>
<dbReference type="Proteomes" id="UP001168380">
    <property type="component" value="Unassembled WGS sequence"/>
</dbReference>
<proteinExistence type="inferred from homology"/>
<evidence type="ECO:0000256" key="11">
    <source>
        <dbReference type="RuleBase" id="RU004253"/>
    </source>
</evidence>
<feature type="region of interest" description="Disordered" evidence="12">
    <location>
        <begin position="211"/>
        <end position="240"/>
    </location>
</feature>
<dbReference type="SUPFAM" id="SSF51391">
    <property type="entry name" value="Thiamin phosphate synthase"/>
    <property type="match status" value="1"/>
</dbReference>
<keyword evidence="3 9" id="KW-0479">Metal-binding</keyword>
<feature type="compositionally biased region" description="Polar residues" evidence="12">
    <location>
        <begin position="228"/>
        <end position="240"/>
    </location>
</feature>
<comment type="catalytic activity">
    <reaction evidence="6 9 10">
        <text>4-methyl-5-(2-phosphooxyethyl)-thiazole + 4-amino-2-methyl-5-(diphosphooxymethyl)pyrimidine + H(+) = thiamine phosphate + diphosphate</text>
        <dbReference type="Rhea" id="RHEA:22328"/>
        <dbReference type="ChEBI" id="CHEBI:15378"/>
        <dbReference type="ChEBI" id="CHEBI:33019"/>
        <dbReference type="ChEBI" id="CHEBI:37575"/>
        <dbReference type="ChEBI" id="CHEBI:57841"/>
        <dbReference type="ChEBI" id="CHEBI:58296"/>
        <dbReference type="EC" id="2.5.1.3"/>
    </reaction>
</comment>
<evidence type="ECO:0000256" key="8">
    <source>
        <dbReference type="ARBA" id="ARBA00047883"/>
    </source>
</evidence>
<evidence type="ECO:0000256" key="10">
    <source>
        <dbReference type="RuleBase" id="RU003826"/>
    </source>
</evidence>
<dbReference type="RefSeq" id="WP_302714187.1">
    <property type="nucleotide sequence ID" value="NZ_JAULRT010000060.1"/>
</dbReference>
<keyword evidence="2 9" id="KW-0808">Transferase</keyword>
<dbReference type="CDD" id="cd00564">
    <property type="entry name" value="TMP_TenI"/>
    <property type="match status" value="1"/>
</dbReference>
<comment type="caution">
    <text evidence="14">The sequence shown here is derived from an EMBL/GenBank/DDBJ whole genome shotgun (WGS) entry which is preliminary data.</text>
</comment>
<evidence type="ECO:0000313" key="14">
    <source>
        <dbReference type="EMBL" id="MDO3383419.1"/>
    </source>
</evidence>
<dbReference type="HAMAP" id="MF_00097">
    <property type="entry name" value="TMP_synthase"/>
    <property type="match status" value="1"/>
</dbReference>
<feature type="binding site" evidence="9">
    <location>
        <position position="73"/>
    </location>
    <ligand>
        <name>4-amino-2-methyl-5-(diphosphooxymethyl)pyrimidine</name>
        <dbReference type="ChEBI" id="CHEBI:57841"/>
    </ligand>
</feature>
<dbReference type="PANTHER" id="PTHR20857">
    <property type="entry name" value="THIAMINE-PHOSPHATE PYROPHOSPHORYLASE"/>
    <property type="match status" value="1"/>
</dbReference>
<name>A0ABT8TH47_9GAMM</name>
<sequence>MPRLSLTDNCLYAITDSEKLRGELLVRAVDEVLAGGCHLVQYRDKTSDHSRRLSEAQQLQKLCCARGAKLIINDDIELARHCGAAGVHLGQGDSPIDQARARLGDQALVGITCHASLELAQQALAAGADYIAFGRFFPSRTKPLAPAADLALLGRARELWPETCIVAIGGVDQGNACQLLERGADYLAICGDLFQSSSPSQYASTFNHLTASHGSHTSPGKKGRATNHARSVNESVRSSV</sequence>
<feature type="binding site" evidence="9">
    <location>
        <position position="112"/>
    </location>
    <ligand>
        <name>4-amino-2-methyl-5-(diphosphooxymethyl)pyrimidine</name>
        <dbReference type="ChEBI" id="CHEBI:57841"/>
    </ligand>
</feature>
<evidence type="ECO:0000256" key="7">
    <source>
        <dbReference type="ARBA" id="ARBA00047851"/>
    </source>
</evidence>
<comment type="caution">
    <text evidence="9">Lacks conserved residue(s) required for the propagation of feature annotation.</text>
</comment>
<dbReference type="InterPro" id="IPR013785">
    <property type="entry name" value="Aldolase_TIM"/>
</dbReference>
<dbReference type="NCBIfam" id="TIGR00693">
    <property type="entry name" value="thiE"/>
    <property type="match status" value="1"/>
</dbReference>
<feature type="binding site" evidence="9">
    <location>
        <position position="170"/>
    </location>
    <ligand>
        <name>2-[(2R,5Z)-2-carboxy-4-methylthiazol-5(2H)-ylidene]ethyl phosphate</name>
        <dbReference type="ChEBI" id="CHEBI:62899"/>
    </ligand>
</feature>
<evidence type="ECO:0000256" key="4">
    <source>
        <dbReference type="ARBA" id="ARBA00022842"/>
    </source>
</evidence>
<accession>A0ABT8TH47</accession>
<reference evidence="14" key="1">
    <citation type="submission" date="2023-07" db="EMBL/GenBank/DDBJ databases">
        <title>Gilvimarinus algae sp. nov., isolated from the surface of Kelp.</title>
        <authorList>
            <person name="Sun Y.Y."/>
            <person name="Gong Y."/>
            <person name="Du Z.J."/>
        </authorList>
    </citation>
    <scope>NUCLEOTIDE SEQUENCE</scope>
    <source>
        <strain evidence="14">SDUM040014</strain>
    </source>
</reference>
<dbReference type="InterPro" id="IPR034291">
    <property type="entry name" value="TMP_synthase"/>
</dbReference>
<dbReference type="InterPro" id="IPR022998">
    <property type="entry name" value="ThiamineP_synth_TenI"/>
</dbReference>